<evidence type="ECO:0000313" key="3">
    <source>
        <dbReference type="Proteomes" id="UP000283269"/>
    </source>
</evidence>
<gene>
    <name evidence="2" type="ORF">CVT25_000712</name>
</gene>
<feature type="region of interest" description="Disordered" evidence="1">
    <location>
        <begin position="84"/>
        <end position="141"/>
    </location>
</feature>
<comment type="caution">
    <text evidence="2">The sequence shown here is derived from an EMBL/GenBank/DDBJ whole genome shotgun (WGS) entry which is preliminary data.</text>
</comment>
<sequence length="157" mass="17466">MVMRGETEEEQIIAMFDVTVERNQIFESKLRVLPVILVLISTLANARAASASVAAFTAAATSRLQGEVEEMHWLGGSVVQEDQYQGRQQEARQRDVNVGVGVGSATQDTAESGEGLARLSGQSSWLKEKEDEGREEEEREWAYAEQKNGTLVYIMNW</sequence>
<dbReference type="AlphaFoldDB" id="A0A409XM96"/>
<name>A0A409XM96_PSICY</name>
<reference evidence="2 3" key="1">
    <citation type="journal article" date="2018" name="Evol. Lett.">
        <title>Horizontal gene cluster transfer increased hallucinogenic mushroom diversity.</title>
        <authorList>
            <person name="Reynolds H.T."/>
            <person name="Vijayakumar V."/>
            <person name="Gluck-Thaler E."/>
            <person name="Korotkin H.B."/>
            <person name="Matheny P.B."/>
            <person name="Slot J.C."/>
        </authorList>
    </citation>
    <scope>NUCLEOTIDE SEQUENCE [LARGE SCALE GENOMIC DNA]</scope>
    <source>
        <strain evidence="2 3">2631</strain>
    </source>
</reference>
<accession>A0A409XM96</accession>
<dbReference type="EMBL" id="NHYD01001218">
    <property type="protein sequence ID" value="PPQ91902.1"/>
    <property type="molecule type" value="Genomic_DNA"/>
</dbReference>
<proteinExistence type="predicted"/>
<dbReference type="Proteomes" id="UP000283269">
    <property type="component" value="Unassembled WGS sequence"/>
</dbReference>
<protein>
    <submittedName>
        <fullName evidence="2">Uncharacterized protein</fullName>
    </submittedName>
</protein>
<evidence type="ECO:0000313" key="2">
    <source>
        <dbReference type="EMBL" id="PPQ91902.1"/>
    </source>
</evidence>
<evidence type="ECO:0000256" key="1">
    <source>
        <dbReference type="SAM" id="MobiDB-lite"/>
    </source>
</evidence>
<keyword evidence="3" id="KW-1185">Reference proteome</keyword>
<dbReference type="InParanoid" id="A0A409XM96"/>
<organism evidence="2 3">
    <name type="scientific">Psilocybe cyanescens</name>
    <dbReference type="NCBI Taxonomy" id="93625"/>
    <lineage>
        <taxon>Eukaryota</taxon>
        <taxon>Fungi</taxon>
        <taxon>Dikarya</taxon>
        <taxon>Basidiomycota</taxon>
        <taxon>Agaricomycotina</taxon>
        <taxon>Agaricomycetes</taxon>
        <taxon>Agaricomycetidae</taxon>
        <taxon>Agaricales</taxon>
        <taxon>Agaricineae</taxon>
        <taxon>Strophariaceae</taxon>
        <taxon>Psilocybe</taxon>
    </lineage>
</organism>